<feature type="domain" description="RNA polymerase sigma-70 region 2" evidence="6">
    <location>
        <begin position="21"/>
        <end position="88"/>
    </location>
</feature>
<keyword evidence="3" id="KW-0731">Sigma factor</keyword>
<name>A0A1M6U0Q7_9FIRM</name>
<keyword evidence="5" id="KW-0804">Transcription</keyword>
<dbReference type="EMBL" id="FRAH01000036">
    <property type="protein sequence ID" value="SHK62835.1"/>
    <property type="molecule type" value="Genomic_DNA"/>
</dbReference>
<dbReference type="InterPro" id="IPR013249">
    <property type="entry name" value="RNA_pol_sigma70_r4_t2"/>
</dbReference>
<evidence type="ECO:0000313" key="8">
    <source>
        <dbReference type="EMBL" id="SHK62835.1"/>
    </source>
</evidence>
<evidence type="ECO:0000256" key="2">
    <source>
        <dbReference type="ARBA" id="ARBA00023015"/>
    </source>
</evidence>
<dbReference type="OrthoDB" id="2678696at2"/>
<dbReference type="Gene3D" id="1.10.1740.10">
    <property type="match status" value="1"/>
</dbReference>
<feature type="domain" description="RNA polymerase sigma factor 70 region 4 type 2" evidence="7">
    <location>
        <begin position="116"/>
        <end position="167"/>
    </location>
</feature>
<dbReference type="InterPro" id="IPR036388">
    <property type="entry name" value="WH-like_DNA-bd_sf"/>
</dbReference>
<dbReference type="InterPro" id="IPR013325">
    <property type="entry name" value="RNA_pol_sigma_r2"/>
</dbReference>
<dbReference type="AlphaFoldDB" id="A0A1M6U0Q7"/>
<dbReference type="NCBIfam" id="TIGR02937">
    <property type="entry name" value="sigma70-ECF"/>
    <property type="match status" value="1"/>
</dbReference>
<protein>
    <submittedName>
        <fullName evidence="8">Sigma-70, region 4</fullName>
    </submittedName>
</protein>
<dbReference type="InterPro" id="IPR039425">
    <property type="entry name" value="RNA_pol_sigma-70-like"/>
</dbReference>
<dbReference type="InterPro" id="IPR013324">
    <property type="entry name" value="RNA_pol_sigma_r3/r4-like"/>
</dbReference>
<dbReference type="PANTHER" id="PTHR43133:SF8">
    <property type="entry name" value="RNA POLYMERASE SIGMA FACTOR HI_1459-RELATED"/>
    <property type="match status" value="1"/>
</dbReference>
<evidence type="ECO:0000259" key="6">
    <source>
        <dbReference type="Pfam" id="PF04542"/>
    </source>
</evidence>
<accession>A0A1M6U0Q7</accession>
<dbReference type="Gene3D" id="1.10.10.10">
    <property type="entry name" value="Winged helix-like DNA-binding domain superfamily/Winged helix DNA-binding domain"/>
    <property type="match status" value="1"/>
</dbReference>
<dbReference type="SUPFAM" id="SSF88946">
    <property type="entry name" value="Sigma2 domain of RNA polymerase sigma factors"/>
    <property type="match status" value="1"/>
</dbReference>
<organism evidence="8 9">
    <name type="scientific">Anaerotignum lactatifermentans DSM 14214</name>
    <dbReference type="NCBI Taxonomy" id="1121323"/>
    <lineage>
        <taxon>Bacteria</taxon>
        <taxon>Bacillati</taxon>
        <taxon>Bacillota</taxon>
        <taxon>Clostridia</taxon>
        <taxon>Lachnospirales</taxon>
        <taxon>Anaerotignaceae</taxon>
        <taxon>Anaerotignum</taxon>
    </lineage>
</organism>
<dbReference type="GO" id="GO:0003677">
    <property type="term" value="F:DNA binding"/>
    <property type="evidence" value="ECO:0007669"/>
    <property type="project" value="UniProtKB-KW"/>
</dbReference>
<dbReference type="GO" id="GO:0006352">
    <property type="term" value="P:DNA-templated transcription initiation"/>
    <property type="evidence" value="ECO:0007669"/>
    <property type="project" value="InterPro"/>
</dbReference>
<keyword evidence="2" id="KW-0805">Transcription regulation</keyword>
<dbReference type="InterPro" id="IPR007627">
    <property type="entry name" value="RNA_pol_sigma70_r2"/>
</dbReference>
<dbReference type="PANTHER" id="PTHR43133">
    <property type="entry name" value="RNA POLYMERASE ECF-TYPE SIGMA FACTO"/>
    <property type="match status" value="1"/>
</dbReference>
<evidence type="ECO:0000256" key="3">
    <source>
        <dbReference type="ARBA" id="ARBA00023082"/>
    </source>
</evidence>
<evidence type="ECO:0000256" key="5">
    <source>
        <dbReference type="ARBA" id="ARBA00023163"/>
    </source>
</evidence>
<dbReference type="Pfam" id="PF04542">
    <property type="entry name" value="Sigma70_r2"/>
    <property type="match status" value="1"/>
</dbReference>
<gene>
    <name evidence="8" type="ORF">SAMN02745138_02054</name>
</gene>
<dbReference type="InterPro" id="IPR014284">
    <property type="entry name" value="RNA_pol_sigma-70_dom"/>
</dbReference>
<keyword evidence="9" id="KW-1185">Reference proteome</keyword>
<sequence>MKEEDIIARLRDGDSQAMEALMQQYGPFLRYILTPILPNASEREECFSEVIVRIWQKQAQYDPEKGSWKAWIAAIARNAALNWNRNRKQTESLSEEIPTDTMIPEDILLRKERQKILEQALLQVSRQERLLFYRKYYYMQSTAQIARELGMTERAVEGKLYRLKKKLRELLGGDTV</sequence>
<reference evidence="8 9" key="1">
    <citation type="submission" date="2016-11" db="EMBL/GenBank/DDBJ databases">
        <authorList>
            <person name="Jaros S."/>
            <person name="Januszkiewicz K."/>
            <person name="Wedrychowicz H."/>
        </authorList>
    </citation>
    <scope>NUCLEOTIDE SEQUENCE [LARGE SCALE GENOMIC DNA]</scope>
    <source>
        <strain evidence="8 9">DSM 14214</strain>
    </source>
</reference>
<evidence type="ECO:0000313" key="9">
    <source>
        <dbReference type="Proteomes" id="UP000183975"/>
    </source>
</evidence>
<proteinExistence type="inferred from homology"/>
<dbReference type="SUPFAM" id="SSF88659">
    <property type="entry name" value="Sigma3 and sigma4 domains of RNA polymerase sigma factors"/>
    <property type="match status" value="1"/>
</dbReference>
<dbReference type="GO" id="GO:0016987">
    <property type="term" value="F:sigma factor activity"/>
    <property type="evidence" value="ECO:0007669"/>
    <property type="project" value="UniProtKB-KW"/>
</dbReference>
<keyword evidence="4" id="KW-0238">DNA-binding</keyword>
<evidence type="ECO:0000256" key="1">
    <source>
        <dbReference type="ARBA" id="ARBA00010641"/>
    </source>
</evidence>
<comment type="similarity">
    <text evidence="1">Belongs to the sigma-70 factor family. ECF subfamily.</text>
</comment>
<dbReference type="RefSeq" id="WP_072851469.1">
    <property type="nucleotide sequence ID" value="NZ_FRAH01000036.1"/>
</dbReference>
<evidence type="ECO:0000259" key="7">
    <source>
        <dbReference type="Pfam" id="PF08281"/>
    </source>
</evidence>
<dbReference type="Proteomes" id="UP000183975">
    <property type="component" value="Unassembled WGS sequence"/>
</dbReference>
<dbReference type="Pfam" id="PF08281">
    <property type="entry name" value="Sigma70_r4_2"/>
    <property type="match status" value="1"/>
</dbReference>
<evidence type="ECO:0000256" key="4">
    <source>
        <dbReference type="ARBA" id="ARBA00023125"/>
    </source>
</evidence>